<dbReference type="GO" id="GO:0000287">
    <property type="term" value="F:magnesium ion binding"/>
    <property type="evidence" value="ECO:0007669"/>
    <property type="project" value="TreeGrafter"/>
</dbReference>
<evidence type="ECO:0000256" key="3">
    <source>
        <dbReference type="ARBA" id="ARBA00022898"/>
    </source>
</evidence>
<dbReference type="Gene3D" id="3.40.50.1100">
    <property type="match status" value="2"/>
</dbReference>
<feature type="domain" description="Tryptophan synthase beta chain-like PALP" evidence="5">
    <location>
        <begin position="19"/>
        <end position="307"/>
    </location>
</feature>
<dbReference type="AlphaFoldDB" id="A0A0B3YSD0"/>
<keyword evidence="3" id="KW-0663">Pyridoxal phosphate</keyword>
<evidence type="ECO:0000313" key="6">
    <source>
        <dbReference type="EMBL" id="KHT57599.1"/>
    </source>
</evidence>
<name>A0A0B3YSD0_9ALTE</name>
<dbReference type="EMBL" id="JWLW01000002">
    <property type="protein sequence ID" value="KHT57599.1"/>
    <property type="molecule type" value="Genomic_DNA"/>
</dbReference>
<accession>A0A0B3YSD0</accession>
<dbReference type="RefSeq" id="WP_039216364.1">
    <property type="nucleotide sequence ID" value="NZ_JWLW01000002.1"/>
</dbReference>
<evidence type="ECO:0000256" key="1">
    <source>
        <dbReference type="ARBA" id="ARBA00001933"/>
    </source>
</evidence>
<evidence type="ECO:0000313" key="7">
    <source>
        <dbReference type="Proteomes" id="UP000031197"/>
    </source>
</evidence>
<evidence type="ECO:0000256" key="2">
    <source>
        <dbReference type="ARBA" id="ARBA00010869"/>
    </source>
</evidence>
<dbReference type="PANTHER" id="PTHR43050">
    <property type="entry name" value="SERINE / THREONINE RACEMASE FAMILY MEMBER"/>
    <property type="match status" value="1"/>
</dbReference>
<dbReference type="GO" id="GO:0003941">
    <property type="term" value="F:L-serine ammonia-lyase activity"/>
    <property type="evidence" value="ECO:0007669"/>
    <property type="project" value="TreeGrafter"/>
</dbReference>
<sequence>MSISPNFEDIKQAYERIKGDVKKTPIVESSLLNKWMGNRILFKAECLQTIGAFKIRGAMNFLARLREEGRLPKHVVANSSGNHAQAVAYAAAHFGIKATIFASETISPIKAAATQSYGAELKLFPTRPEADAAVEQASKAPDTVWIPPFNHKDIVAGQGTATLEALNEIGEVDAVFAPCGGGGLLSGSLLATRALQPNALVIGAEPAEANDASMSLQAGEIIALDYAPNTLADGAATPSVGDVTFPILQEIDDFYEVDELQIAYWTQWLHHLLKLHIEPTCAMTMAAVAAWAANTPPGQTALVILSGGNISQASMAKIWERDFLLQPPILDLDDEDELEETERVEA</sequence>
<protein>
    <submittedName>
        <fullName evidence="6">Threonine dehydratase</fullName>
    </submittedName>
</protein>
<gene>
    <name evidence="6" type="ORF">RJ41_01175</name>
</gene>
<comment type="caution">
    <text evidence="6">The sequence shown here is derived from an EMBL/GenBank/DDBJ whole genome shotgun (WGS) entry which is preliminary data.</text>
</comment>
<dbReference type="FunFam" id="3.40.50.1100:FF:000005">
    <property type="entry name" value="Threonine dehydratase catabolic"/>
    <property type="match status" value="1"/>
</dbReference>
<dbReference type="SUPFAM" id="SSF53686">
    <property type="entry name" value="Tryptophan synthase beta subunit-like PLP-dependent enzymes"/>
    <property type="match status" value="1"/>
</dbReference>
<dbReference type="InterPro" id="IPR001926">
    <property type="entry name" value="TrpB-like_PALP"/>
</dbReference>
<dbReference type="GO" id="GO:0005524">
    <property type="term" value="F:ATP binding"/>
    <property type="evidence" value="ECO:0007669"/>
    <property type="project" value="TreeGrafter"/>
</dbReference>
<dbReference type="NCBIfam" id="NF005147">
    <property type="entry name" value="PRK06608.1"/>
    <property type="match status" value="1"/>
</dbReference>
<dbReference type="OrthoDB" id="9811476at2"/>
<dbReference type="GO" id="GO:0008721">
    <property type="term" value="F:D-serine ammonia-lyase activity"/>
    <property type="evidence" value="ECO:0007669"/>
    <property type="project" value="TreeGrafter"/>
</dbReference>
<dbReference type="GO" id="GO:0030170">
    <property type="term" value="F:pyridoxal phosphate binding"/>
    <property type="evidence" value="ECO:0007669"/>
    <property type="project" value="TreeGrafter"/>
</dbReference>
<dbReference type="PANTHER" id="PTHR43050:SF1">
    <property type="entry name" value="SERINE RACEMASE"/>
    <property type="match status" value="1"/>
</dbReference>
<dbReference type="GO" id="GO:0018114">
    <property type="term" value="F:threonine racemase activity"/>
    <property type="evidence" value="ECO:0007669"/>
    <property type="project" value="TreeGrafter"/>
</dbReference>
<keyword evidence="7" id="KW-1185">Reference proteome</keyword>
<dbReference type="GO" id="GO:0030378">
    <property type="term" value="F:serine racemase activity"/>
    <property type="evidence" value="ECO:0007669"/>
    <property type="project" value="TreeGrafter"/>
</dbReference>
<dbReference type="Proteomes" id="UP000031197">
    <property type="component" value="Unassembled WGS sequence"/>
</dbReference>
<comment type="similarity">
    <text evidence="2">Belongs to the serine/threonine dehydratase family.</text>
</comment>
<evidence type="ECO:0000259" key="5">
    <source>
        <dbReference type="Pfam" id="PF00291"/>
    </source>
</evidence>
<proteinExistence type="inferred from homology"/>
<organism evidence="6 7">
    <name type="scientific">Alteromonas marina</name>
    <dbReference type="NCBI Taxonomy" id="203795"/>
    <lineage>
        <taxon>Bacteria</taxon>
        <taxon>Pseudomonadati</taxon>
        <taxon>Pseudomonadota</taxon>
        <taxon>Gammaproteobacteria</taxon>
        <taxon>Alteromonadales</taxon>
        <taxon>Alteromonadaceae</taxon>
        <taxon>Alteromonas/Salinimonas group</taxon>
        <taxon>Alteromonas</taxon>
    </lineage>
</organism>
<dbReference type="InterPro" id="IPR036052">
    <property type="entry name" value="TrpB-like_PALP_sf"/>
</dbReference>
<reference evidence="6 7" key="1">
    <citation type="submission" date="2014-12" db="EMBL/GenBank/DDBJ databases">
        <title>Genome sequencing of Alteromonas marina AD001.</title>
        <authorList>
            <person name="Adrian T.G.S."/>
            <person name="Chan K.G."/>
        </authorList>
    </citation>
    <scope>NUCLEOTIDE SEQUENCE [LARGE SCALE GENOMIC DNA]</scope>
    <source>
        <strain evidence="6 7">AD001</strain>
    </source>
</reference>
<dbReference type="Pfam" id="PF00291">
    <property type="entry name" value="PALP"/>
    <property type="match status" value="1"/>
</dbReference>
<comment type="cofactor">
    <cofactor evidence="1">
        <name>pyridoxal 5'-phosphate</name>
        <dbReference type="ChEBI" id="CHEBI:597326"/>
    </cofactor>
</comment>
<evidence type="ECO:0000256" key="4">
    <source>
        <dbReference type="ARBA" id="ARBA00023239"/>
    </source>
</evidence>
<keyword evidence="4" id="KW-0456">Lyase</keyword>